<feature type="region of interest" description="Disordered" evidence="1">
    <location>
        <begin position="164"/>
        <end position="185"/>
    </location>
</feature>
<sequence length="185" mass="20856">MKRFVAGTSALLLMKLAAPAGALLAAIQSQEPRHPSHPMEQQAGRLYSYSDDALAPTCSRSFWLLHKSKKVWFRLDERDWGQPLSPSFFYRGERIVYRGDLAALPATDRERIAASAIVWGEPVANGWGRGPKGTNYFLKLWTRWSIFQNARCHPEYFTIRYPAPLQPRKDDAGKDSSGHPPGGDR</sequence>
<reference evidence="4" key="1">
    <citation type="journal article" date="2013" name="Proc. Natl. Acad. Sci. U.S.A.">
        <title>Improving the coverage of the cyanobacterial phylum using diversity-driven genome sequencing.</title>
        <authorList>
            <person name="Shih P.M."/>
            <person name="Wu D."/>
            <person name="Latifi A."/>
            <person name="Axen S.D."/>
            <person name="Fewer D.P."/>
            <person name="Talla E."/>
            <person name="Calteau A."/>
            <person name="Cai F."/>
            <person name="Tandeau de Marsac N."/>
            <person name="Rippka R."/>
            <person name="Herdman M."/>
            <person name="Sivonen K."/>
            <person name="Coursin T."/>
            <person name="Laurent T."/>
            <person name="Goodwin L."/>
            <person name="Nolan M."/>
            <person name="Davenport K.W."/>
            <person name="Han C.S."/>
            <person name="Rubin E.M."/>
            <person name="Eisen J.A."/>
            <person name="Woyke T."/>
            <person name="Gugger M."/>
            <person name="Kerfeld C.A."/>
        </authorList>
    </citation>
    <scope>NUCLEOTIDE SEQUENCE [LARGE SCALE GENOMIC DNA]</scope>
    <source>
        <strain evidence="4">ATCC 27147 / PCC 6307</strain>
    </source>
</reference>
<evidence type="ECO:0000313" key="3">
    <source>
        <dbReference type="EMBL" id="AFY27553.1"/>
    </source>
</evidence>
<dbReference type="RefSeq" id="WP_015108009.1">
    <property type="nucleotide sequence ID" value="NC_019675.1"/>
</dbReference>
<dbReference type="eggNOG" id="ENOG502ZREB">
    <property type="taxonomic scope" value="Bacteria"/>
</dbReference>
<dbReference type="STRING" id="292564.Cyagr_0359"/>
<organism evidence="3 4">
    <name type="scientific">Cyanobium gracile (strain ATCC 27147 / PCC 6307)</name>
    <dbReference type="NCBI Taxonomy" id="292564"/>
    <lineage>
        <taxon>Bacteria</taxon>
        <taxon>Bacillati</taxon>
        <taxon>Cyanobacteriota</taxon>
        <taxon>Cyanophyceae</taxon>
        <taxon>Synechococcales</taxon>
        <taxon>Prochlorococcaceae</taxon>
        <taxon>Cyanobium</taxon>
    </lineage>
</organism>
<evidence type="ECO:0000313" key="4">
    <source>
        <dbReference type="Proteomes" id="UP000010388"/>
    </source>
</evidence>
<feature type="chain" id="PRO_5003933720" evidence="2">
    <location>
        <begin position="26"/>
        <end position="185"/>
    </location>
</feature>
<evidence type="ECO:0000256" key="1">
    <source>
        <dbReference type="SAM" id="MobiDB-lite"/>
    </source>
</evidence>
<dbReference type="EMBL" id="CP003495">
    <property type="protein sequence ID" value="AFY27553.1"/>
    <property type="molecule type" value="Genomic_DNA"/>
</dbReference>
<keyword evidence="2" id="KW-0732">Signal</keyword>
<feature type="signal peptide" evidence="2">
    <location>
        <begin position="1"/>
        <end position="25"/>
    </location>
</feature>
<dbReference type="Proteomes" id="UP000010388">
    <property type="component" value="Chromosome"/>
</dbReference>
<dbReference type="AlphaFoldDB" id="K9P3J5"/>
<gene>
    <name evidence="3" type="ordered locus">Cyagr_0359</name>
</gene>
<protein>
    <submittedName>
        <fullName evidence="3">Uncharacterized protein</fullName>
    </submittedName>
</protein>
<name>K9P3J5_CYAGP</name>
<proteinExistence type="predicted"/>
<dbReference type="HOGENOM" id="CLU_1459015_0_0_3"/>
<evidence type="ECO:0000256" key="2">
    <source>
        <dbReference type="SAM" id="SignalP"/>
    </source>
</evidence>
<dbReference type="KEGG" id="cgc:Cyagr_0359"/>
<feature type="compositionally biased region" description="Basic and acidic residues" evidence="1">
    <location>
        <begin position="167"/>
        <end position="185"/>
    </location>
</feature>
<dbReference type="OrthoDB" id="559977at2"/>
<accession>K9P3J5</accession>